<name>A0ACB9BLM8_CICIN</name>
<evidence type="ECO:0000313" key="1">
    <source>
        <dbReference type="EMBL" id="KAI3722931.1"/>
    </source>
</evidence>
<keyword evidence="2" id="KW-1185">Reference proteome</keyword>
<organism evidence="1 2">
    <name type="scientific">Cichorium intybus</name>
    <name type="common">Chicory</name>
    <dbReference type="NCBI Taxonomy" id="13427"/>
    <lineage>
        <taxon>Eukaryota</taxon>
        <taxon>Viridiplantae</taxon>
        <taxon>Streptophyta</taxon>
        <taxon>Embryophyta</taxon>
        <taxon>Tracheophyta</taxon>
        <taxon>Spermatophyta</taxon>
        <taxon>Magnoliopsida</taxon>
        <taxon>eudicotyledons</taxon>
        <taxon>Gunneridae</taxon>
        <taxon>Pentapetalae</taxon>
        <taxon>asterids</taxon>
        <taxon>campanulids</taxon>
        <taxon>Asterales</taxon>
        <taxon>Asteraceae</taxon>
        <taxon>Cichorioideae</taxon>
        <taxon>Cichorieae</taxon>
        <taxon>Cichoriinae</taxon>
        <taxon>Cichorium</taxon>
    </lineage>
</organism>
<reference evidence="2" key="1">
    <citation type="journal article" date="2022" name="Mol. Ecol. Resour.">
        <title>The genomes of chicory, endive, great burdock and yacon provide insights into Asteraceae palaeo-polyploidization history and plant inulin production.</title>
        <authorList>
            <person name="Fan W."/>
            <person name="Wang S."/>
            <person name="Wang H."/>
            <person name="Wang A."/>
            <person name="Jiang F."/>
            <person name="Liu H."/>
            <person name="Zhao H."/>
            <person name="Xu D."/>
            <person name="Zhang Y."/>
        </authorList>
    </citation>
    <scope>NUCLEOTIDE SEQUENCE [LARGE SCALE GENOMIC DNA]</scope>
    <source>
        <strain evidence="2">cv. Punajuju</strain>
    </source>
</reference>
<proteinExistence type="predicted"/>
<dbReference type="Proteomes" id="UP001055811">
    <property type="component" value="Linkage Group LG06"/>
</dbReference>
<comment type="caution">
    <text evidence="1">The sequence shown here is derived from an EMBL/GenBank/DDBJ whole genome shotgun (WGS) entry which is preliminary data.</text>
</comment>
<reference evidence="1 2" key="2">
    <citation type="journal article" date="2022" name="Mol. Ecol. Resour.">
        <title>The genomes of chicory, endive, great burdock and yacon provide insights into Asteraceae paleo-polyploidization history and plant inulin production.</title>
        <authorList>
            <person name="Fan W."/>
            <person name="Wang S."/>
            <person name="Wang H."/>
            <person name="Wang A."/>
            <person name="Jiang F."/>
            <person name="Liu H."/>
            <person name="Zhao H."/>
            <person name="Xu D."/>
            <person name="Zhang Y."/>
        </authorList>
    </citation>
    <scope>NUCLEOTIDE SEQUENCE [LARGE SCALE GENOMIC DNA]</scope>
    <source>
        <strain evidence="2">cv. Punajuju</strain>
        <tissue evidence="1">Leaves</tissue>
    </source>
</reference>
<protein>
    <submittedName>
        <fullName evidence="1">Uncharacterized protein</fullName>
    </submittedName>
</protein>
<dbReference type="EMBL" id="CM042014">
    <property type="protein sequence ID" value="KAI3722931.1"/>
    <property type="molecule type" value="Genomic_DNA"/>
</dbReference>
<evidence type="ECO:0000313" key="2">
    <source>
        <dbReference type="Proteomes" id="UP001055811"/>
    </source>
</evidence>
<sequence length="333" mass="37723">MTDETNGIRRPPPSSSSAAEPTPAEYTGKRGPPFLEFIAIMMWLGTLHFLAFIVVASFLLLSLPKFLMVIAMLLVLTFIPINENCKWGLALARFIFKHVGGYFPATIYVEDIKAFDPDQSYVFGFEPHSVWPMGAGIMANLTSFMPIKKVRILASSAVFATPLIRHLWTWLKVSSVTKKNFASLLKSGCSCIVIPGGVQETFFMKHDYEVAFLKTRKGFIRLAMENNSPVVPVFAFGQSYVYKWAKPQGKFFLKLSRAIKFTPMIFWGAFWSFVPFRRPMLMVIGKPIHFKKNTTPTMEEVSVVHGQFLEALQTLFDRHKARAGYPDLELQII</sequence>
<gene>
    <name evidence="1" type="ORF">L2E82_34150</name>
</gene>
<accession>A0ACB9BLM8</accession>